<sequence>MTAYWAAHAWLPSGVGENVRIEVADGVIVAVTPGSAPAGGDTRLPGVVLPGFANAHSHAFHRALRGRTHDGRGSFWTWREAMYALAGRLTPDTYYELALATYAEMALAGVSVVGEFHYLHHGPGGTPYADPNAMAAALRQAARDAGVRLTLLDSCYLEGGIGRPLDGVQLRFGDATADAWAERTTRLAADTVDDPDTRVGAAIHSVRAVPPAALGTVATWAGAHDAPLHVHLSEQPAENQAAVTAYGRTPARLLADHGALTARTTAVHANHVTADDIALLGAASAAVCACPTTEQDLADGLAPTGPLRAAGSPLCVGSDQHAVVDLLLEARLLEHHERLRTGERGTFTPATLVTALTEAGHASLGWNGNGRIAPGAAADLVAVRTDTVRTAGADPGQLVLAATAPDVDTIVTGGRVVVRDGTHERGDVAALLARAIAPLWG</sequence>
<reference evidence="4 5" key="1">
    <citation type="submission" date="2020-08" db="EMBL/GenBank/DDBJ databases">
        <title>Sequencing the genomes of 1000 actinobacteria strains.</title>
        <authorList>
            <person name="Klenk H.-P."/>
        </authorList>
    </citation>
    <scope>NUCLEOTIDE SEQUENCE [LARGE SCALE GENOMIC DNA]</scope>
    <source>
        <strain evidence="4 5">DSM 102122</strain>
    </source>
</reference>
<dbReference type="Pfam" id="PF22429">
    <property type="entry name" value="HutF_N"/>
    <property type="match status" value="1"/>
</dbReference>
<keyword evidence="1" id="KW-0378">Hydrolase</keyword>
<dbReference type="EMBL" id="JACHMM010000001">
    <property type="protein sequence ID" value="MBB5787733.1"/>
    <property type="molecule type" value="Genomic_DNA"/>
</dbReference>
<evidence type="ECO:0000256" key="1">
    <source>
        <dbReference type="ARBA" id="ARBA00022801"/>
    </source>
</evidence>
<dbReference type="NCBIfam" id="TIGR02022">
    <property type="entry name" value="hutF"/>
    <property type="match status" value="1"/>
</dbReference>
<dbReference type="PANTHER" id="PTHR43794">
    <property type="entry name" value="AMINOHYDROLASE SSNA-RELATED"/>
    <property type="match status" value="1"/>
</dbReference>
<evidence type="ECO:0000313" key="5">
    <source>
        <dbReference type="Proteomes" id="UP000542813"/>
    </source>
</evidence>
<dbReference type="GO" id="GO:0016810">
    <property type="term" value="F:hydrolase activity, acting on carbon-nitrogen (but not peptide) bonds"/>
    <property type="evidence" value="ECO:0007669"/>
    <property type="project" value="InterPro"/>
</dbReference>
<comment type="caution">
    <text evidence="4">The sequence shown here is derived from an EMBL/GenBank/DDBJ whole genome shotgun (WGS) entry which is preliminary data.</text>
</comment>
<evidence type="ECO:0000259" key="3">
    <source>
        <dbReference type="Pfam" id="PF22429"/>
    </source>
</evidence>
<dbReference type="AlphaFoldDB" id="A0A7W9GQ25"/>
<dbReference type="PANTHER" id="PTHR43794:SF11">
    <property type="entry name" value="AMIDOHYDROLASE-RELATED DOMAIN-CONTAINING PROTEIN"/>
    <property type="match status" value="1"/>
</dbReference>
<evidence type="ECO:0000313" key="4">
    <source>
        <dbReference type="EMBL" id="MBB5787733.1"/>
    </source>
</evidence>
<dbReference type="RefSeq" id="WP_184821986.1">
    <property type="nucleotide sequence ID" value="NZ_JACHMM010000001.1"/>
</dbReference>
<dbReference type="InterPro" id="IPR011059">
    <property type="entry name" value="Metal-dep_hydrolase_composite"/>
</dbReference>
<dbReference type="InterPro" id="IPR006680">
    <property type="entry name" value="Amidohydro-rel"/>
</dbReference>
<evidence type="ECO:0000259" key="2">
    <source>
        <dbReference type="Pfam" id="PF01979"/>
    </source>
</evidence>
<feature type="domain" description="Amidohydrolase-related" evidence="2">
    <location>
        <begin position="47"/>
        <end position="417"/>
    </location>
</feature>
<dbReference type="Gene3D" id="2.30.40.10">
    <property type="entry name" value="Urease, subunit C, domain 1"/>
    <property type="match status" value="1"/>
</dbReference>
<dbReference type="Pfam" id="PF01979">
    <property type="entry name" value="Amidohydro_1"/>
    <property type="match status" value="1"/>
</dbReference>
<dbReference type="NCBIfam" id="NF006681">
    <property type="entry name" value="PRK09229.1-2"/>
    <property type="match status" value="1"/>
</dbReference>
<dbReference type="InterPro" id="IPR010252">
    <property type="entry name" value="HutF"/>
</dbReference>
<dbReference type="Proteomes" id="UP000542813">
    <property type="component" value="Unassembled WGS sequence"/>
</dbReference>
<proteinExistence type="predicted"/>
<dbReference type="SUPFAM" id="SSF51338">
    <property type="entry name" value="Composite domain of metallo-dependent hydrolases"/>
    <property type="match status" value="1"/>
</dbReference>
<feature type="domain" description="Formimidoylglutamate deiminase N-terminal" evidence="3">
    <location>
        <begin position="1"/>
        <end position="43"/>
    </location>
</feature>
<dbReference type="SUPFAM" id="SSF51556">
    <property type="entry name" value="Metallo-dependent hydrolases"/>
    <property type="match status" value="1"/>
</dbReference>
<gene>
    <name evidence="4" type="ORF">HD601_002308</name>
</gene>
<accession>A0A7W9GQ25</accession>
<dbReference type="InterPro" id="IPR055156">
    <property type="entry name" value="HutF-like_N"/>
</dbReference>
<keyword evidence="5" id="KW-1185">Reference proteome</keyword>
<dbReference type="InterPro" id="IPR032466">
    <property type="entry name" value="Metal_Hydrolase"/>
</dbReference>
<protein>
    <submittedName>
        <fullName evidence="4">Formiminoglutamate deiminase</fullName>
    </submittedName>
</protein>
<organism evidence="4 5">
    <name type="scientific">Jiangella mangrovi</name>
    <dbReference type="NCBI Taxonomy" id="1524084"/>
    <lineage>
        <taxon>Bacteria</taxon>
        <taxon>Bacillati</taxon>
        <taxon>Actinomycetota</taxon>
        <taxon>Actinomycetes</taxon>
        <taxon>Jiangellales</taxon>
        <taxon>Jiangellaceae</taxon>
        <taxon>Jiangella</taxon>
    </lineage>
</organism>
<name>A0A7W9GQ25_9ACTN</name>
<dbReference type="Gene3D" id="3.20.20.140">
    <property type="entry name" value="Metal-dependent hydrolases"/>
    <property type="match status" value="1"/>
</dbReference>
<dbReference type="InterPro" id="IPR050287">
    <property type="entry name" value="MTA/SAH_deaminase"/>
</dbReference>